<evidence type="ECO:0000313" key="2">
    <source>
        <dbReference type="EMBL" id="GFH58730.1"/>
    </source>
</evidence>
<feature type="region of interest" description="Disordered" evidence="1">
    <location>
        <begin position="390"/>
        <end position="411"/>
    </location>
</feature>
<comment type="caution">
    <text evidence="2">The sequence shown here is derived from an EMBL/GenBank/DDBJ whole genome shotgun (WGS) entry which is preliminary data.</text>
</comment>
<feature type="region of interest" description="Disordered" evidence="1">
    <location>
        <begin position="49"/>
        <end position="142"/>
    </location>
</feature>
<proteinExistence type="predicted"/>
<feature type="region of interest" description="Disordered" evidence="1">
    <location>
        <begin position="595"/>
        <end position="645"/>
    </location>
</feature>
<feature type="compositionally biased region" description="Basic and acidic residues" evidence="1">
    <location>
        <begin position="196"/>
        <end position="210"/>
    </location>
</feature>
<feature type="compositionally biased region" description="Polar residues" evidence="1">
    <location>
        <begin position="619"/>
        <end position="645"/>
    </location>
</feature>
<evidence type="ECO:0000313" key="3">
    <source>
        <dbReference type="Proteomes" id="UP001054902"/>
    </source>
</evidence>
<accession>A0AAD3HCN6</accession>
<keyword evidence="3" id="KW-1185">Reference proteome</keyword>
<feature type="compositionally biased region" description="Polar residues" evidence="1">
    <location>
        <begin position="183"/>
        <end position="195"/>
    </location>
</feature>
<sequence length="671" mass="75386">MATEIDNINTSPNNNTDCTTGSTADINMSHATKAHPQSTEILENDVNADSTKSMEVPNDRPQSNAPTMSFHSEVSNNKETTEAMQSADEQNENPQDVHIDLKTQKNKEGLEIGGEGAMNYDTNGMSHNDEEGNPENNMDEDNHQEIGDKALADDFKESSISSMKQNGPCDNMEKEIHDSSYNNENKAQRSINSETENPHGEPLSQHDDRNVEDHIQISHEEIKTEVKRIRSRDRHIDRLKMKLYLEATKSHRGKSVDRIFSDYCDAIGRYLSTGEYCRANSEELGIDTVLESFLITKRMRKYHNNYVKALMEQCFQVRAIGAKIENHIPRIWRGKVQKIARIDDISSSISNQQDVKFSGKNSCSVLIDETSLSGAFENCGSLPIIFSQRGSESNNVDEEESGNTTQSPRLPGMLEIDHLSHQITARDGYCLSQEAQWVTVIAIREFLTKIMQKTMMHFESKDAASEEQGRKRRKISNYDFVQVMDDAESHTNHFSVSASSRIAWEHFTLNTNTSSSSLLGSALKRYQTSLYNLMDERTQQNEFSKNAVQVRPGSARLGKGKDLMAMRARHSKPSSADSTEQTRDEMELNAMMTHEESTDLQDDTGRNSSAPSQSSQNQVFRSSSLSPDGSLFQDINPSDSKTNVRRSSMISIQRDLNNLKNTLGSDPGSFT</sequence>
<dbReference type="EMBL" id="BLLK01000062">
    <property type="protein sequence ID" value="GFH58730.1"/>
    <property type="molecule type" value="Genomic_DNA"/>
</dbReference>
<name>A0AAD3HCN6_9STRA</name>
<gene>
    <name evidence="2" type="ORF">CTEN210_15206</name>
</gene>
<reference evidence="2 3" key="1">
    <citation type="journal article" date="2021" name="Sci. Rep.">
        <title>The genome of the diatom Chaetoceros tenuissimus carries an ancient integrated fragment of an extant virus.</title>
        <authorList>
            <person name="Hongo Y."/>
            <person name="Kimura K."/>
            <person name="Takaki Y."/>
            <person name="Yoshida Y."/>
            <person name="Baba S."/>
            <person name="Kobayashi G."/>
            <person name="Nagasaki K."/>
            <person name="Hano T."/>
            <person name="Tomaru Y."/>
        </authorList>
    </citation>
    <scope>NUCLEOTIDE SEQUENCE [LARGE SCALE GENOMIC DNA]</scope>
    <source>
        <strain evidence="2 3">NIES-3715</strain>
    </source>
</reference>
<feature type="region of interest" description="Disordered" evidence="1">
    <location>
        <begin position="1"/>
        <end position="24"/>
    </location>
</feature>
<dbReference type="AlphaFoldDB" id="A0AAD3HCN6"/>
<feature type="region of interest" description="Disordered" evidence="1">
    <location>
        <begin position="183"/>
        <end position="210"/>
    </location>
</feature>
<feature type="compositionally biased region" description="Low complexity" evidence="1">
    <location>
        <begin position="607"/>
        <end position="618"/>
    </location>
</feature>
<feature type="compositionally biased region" description="Polar residues" evidence="1">
    <location>
        <begin position="60"/>
        <end position="94"/>
    </location>
</feature>
<evidence type="ECO:0000256" key="1">
    <source>
        <dbReference type="SAM" id="MobiDB-lite"/>
    </source>
</evidence>
<organism evidence="2 3">
    <name type="scientific">Chaetoceros tenuissimus</name>
    <dbReference type="NCBI Taxonomy" id="426638"/>
    <lineage>
        <taxon>Eukaryota</taxon>
        <taxon>Sar</taxon>
        <taxon>Stramenopiles</taxon>
        <taxon>Ochrophyta</taxon>
        <taxon>Bacillariophyta</taxon>
        <taxon>Coscinodiscophyceae</taxon>
        <taxon>Chaetocerotophycidae</taxon>
        <taxon>Chaetocerotales</taxon>
        <taxon>Chaetocerotaceae</taxon>
        <taxon>Chaetoceros</taxon>
    </lineage>
</organism>
<dbReference type="Proteomes" id="UP001054902">
    <property type="component" value="Unassembled WGS sequence"/>
</dbReference>
<feature type="compositionally biased region" description="Basic and acidic residues" evidence="1">
    <location>
        <begin position="95"/>
        <end position="110"/>
    </location>
</feature>
<protein>
    <submittedName>
        <fullName evidence="2">Uncharacterized protein</fullName>
    </submittedName>
</protein>